<dbReference type="EMBL" id="JAEQNE010000001">
    <property type="protein sequence ID" value="MBL0389952.1"/>
    <property type="molecule type" value="Genomic_DNA"/>
</dbReference>
<evidence type="ECO:0000256" key="2">
    <source>
        <dbReference type="SAM" id="Phobius"/>
    </source>
</evidence>
<proteinExistence type="predicted"/>
<keyword evidence="2" id="KW-1133">Transmembrane helix</keyword>
<reference evidence="3 4" key="1">
    <citation type="journal article" date="2017" name="Int. J. Syst. Evol. Microbiol.">
        <title>Ramlibacter monticola sp. nov., isolated from forest soil.</title>
        <authorList>
            <person name="Chaudhary D.K."/>
            <person name="Kim J."/>
        </authorList>
    </citation>
    <scope>NUCLEOTIDE SEQUENCE [LARGE SCALE GENOMIC DNA]</scope>
    <source>
        <strain evidence="3 4">KACC 19175</strain>
    </source>
</reference>
<keyword evidence="2" id="KW-0472">Membrane</keyword>
<keyword evidence="2" id="KW-0812">Transmembrane</keyword>
<evidence type="ECO:0000256" key="1">
    <source>
        <dbReference type="SAM" id="MobiDB-lite"/>
    </source>
</evidence>
<dbReference type="RefSeq" id="WP_201672538.1">
    <property type="nucleotide sequence ID" value="NZ_JAEQNE010000001.1"/>
</dbReference>
<comment type="caution">
    <text evidence="3">The sequence shown here is derived from an EMBL/GenBank/DDBJ whole genome shotgun (WGS) entry which is preliminary data.</text>
</comment>
<feature type="transmembrane region" description="Helical" evidence="2">
    <location>
        <begin position="12"/>
        <end position="37"/>
    </location>
</feature>
<evidence type="ECO:0000313" key="4">
    <source>
        <dbReference type="Proteomes" id="UP000599109"/>
    </source>
</evidence>
<name>A0A936YWF5_9BURK</name>
<organism evidence="3 4">
    <name type="scientific">Ramlibacter monticola</name>
    <dbReference type="NCBI Taxonomy" id="1926872"/>
    <lineage>
        <taxon>Bacteria</taxon>
        <taxon>Pseudomonadati</taxon>
        <taxon>Pseudomonadota</taxon>
        <taxon>Betaproteobacteria</taxon>
        <taxon>Burkholderiales</taxon>
        <taxon>Comamonadaceae</taxon>
        <taxon>Ramlibacter</taxon>
    </lineage>
</organism>
<feature type="compositionally biased region" description="Low complexity" evidence="1">
    <location>
        <begin position="68"/>
        <end position="79"/>
    </location>
</feature>
<accession>A0A936YWF5</accession>
<feature type="compositionally biased region" description="Basic and acidic residues" evidence="1">
    <location>
        <begin position="91"/>
        <end position="101"/>
    </location>
</feature>
<sequence>MQVLFALLLRVVLVAAGLVAAAAIALVFTLLLALWLLRAAWGALTGRPAQPFAMRFGPRQAFEEMMRRAPPAAQRASRTPRADANSGRRGRLAEVTDVEPK</sequence>
<dbReference type="AlphaFoldDB" id="A0A936YWF5"/>
<evidence type="ECO:0000313" key="3">
    <source>
        <dbReference type="EMBL" id="MBL0389952.1"/>
    </source>
</evidence>
<protein>
    <submittedName>
        <fullName evidence="3">Uncharacterized protein</fullName>
    </submittedName>
</protein>
<gene>
    <name evidence="3" type="ORF">JJ685_02230</name>
</gene>
<feature type="region of interest" description="Disordered" evidence="1">
    <location>
        <begin position="66"/>
        <end position="101"/>
    </location>
</feature>
<keyword evidence="4" id="KW-1185">Reference proteome</keyword>
<dbReference type="Proteomes" id="UP000599109">
    <property type="component" value="Unassembled WGS sequence"/>
</dbReference>